<evidence type="ECO:0000256" key="4">
    <source>
        <dbReference type="ARBA" id="ARBA00022759"/>
    </source>
</evidence>
<dbReference type="EC" id="3.1.-.-" evidence="9 10"/>
<dbReference type="GO" id="GO:0016787">
    <property type="term" value="F:hydrolase activity"/>
    <property type="evidence" value="ECO:0007669"/>
    <property type="project" value="UniProtKB-KW"/>
</dbReference>
<dbReference type="NCBIfam" id="TIGR00277">
    <property type="entry name" value="HDIG"/>
    <property type="match status" value="1"/>
</dbReference>
<dbReference type="InterPro" id="IPR022711">
    <property type="entry name" value="RNase_Y_N"/>
</dbReference>
<evidence type="ECO:0000256" key="3">
    <source>
        <dbReference type="ARBA" id="ARBA00022722"/>
    </source>
</evidence>
<keyword evidence="4 9" id="KW-0255">Endonuclease</keyword>
<comment type="function">
    <text evidence="9">Endoribonuclease that initiates mRNA decay.</text>
</comment>
<evidence type="ECO:0000256" key="11">
    <source>
        <dbReference type="SAM" id="Coils"/>
    </source>
</evidence>
<dbReference type="GO" id="GO:0006402">
    <property type="term" value="P:mRNA catabolic process"/>
    <property type="evidence" value="ECO:0007669"/>
    <property type="project" value="UniProtKB-UniRule"/>
</dbReference>
<dbReference type="EMBL" id="DRMH01000132">
    <property type="protein sequence ID" value="HFC98664.1"/>
    <property type="molecule type" value="Genomic_DNA"/>
</dbReference>
<keyword evidence="11" id="KW-0175">Coiled coil</keyword>
<dbReference type="InterPro" id="IPR006675">
    <property type="entry name" value="HDIG_dom"/>
</dbReference>
<dbReference type="AlphaFoldDB" id="A0A7C3GW73"/>
<dbReference type="Pfam" id="PF01966">
    <property type="entry name" value="HD"/>
    <property type="match status" value="1"/>
</dbReference>
<comment type="similarity">
    <text evidence="9">Belongs to the RNase Y family.</text>
</comment>
<keyword evidence="1" id="KW-1003">Cell membrane</keyword>
<dbReference type="SUPFAM" id="SSF109604">
    <property type="entry name" value="HD-domain/PDEase-like"/>
    <property type="match status" value="1"/>
</dbReference>
<evidence type="ECO:0000256" key="2">
    <source>
        <dbReference type="ARBA" id="ARBA00022692"/>
    </source>
</evidence>
<keyword evidence="8" id="KW-0472">Membrane</keyword>
<sequence>MKILAVLLALIVGAVVGFLVGYRLRRKEEFEDKRRAEEEARLILERARREAETVVQEARIRAKEELFRKKEELEKELQRQREAQEQELRQKLRDLESRAAQINEKEKELSRREGELRSMAEDLRAKLSEVDKTREELARQREELQRLVEEEKKRLEEVAHLSEEEARNLLLSRVEEEVREEAARVLMRVEAETKEEAKRKAQEILALAIARCAAEFVTEKTVSVVPLPSEEMKGRIIGREGRNIRAFEAATGVTVLIDDTPEVVVLSCFNPIRREIARLAMERLVADGRIHPARIEEVVKKVEEEMESTIKETGEKAAFDVGVYGLHPELIKLLGKLKFRTSYTQNVLQHSIEVAFICGVMAGELGLDVKKAKRAGLLHDIGKAVDFEQEGPHALIGADLARKYGEDEEIVNAIAAHHEDVPAQSVLAILVQAADAVSGARPGARRELLETYIKRLQELENIAHSFKGVQKAYAIQAGREVRVIVDSGRVSDEEAVLLARDIARKIEEEVKFPGVIKVTVIRETRAVEYAK</sequence>
<dbReference type="InterPro" id="IPR006674">
    <property type="entry name" value="HD_domain"/>
</dbReference>
<evidence type="ECO:0000256" key="6">
    <source>
        <dbReference type="ARBA" id="ARBA00022884"/>
    </source>
</evidence>
<dbReference type="NCBIfam" id="TIGR03319">
    <property type="entry name" value="RNase_Y"/>
    <property type="match status" value="1"/>
</dbReference>
<feature type="domain" description="HD" evidence="12">
    <location>
        <begin position="347"/>
        <end position="440"/>
    </location>
</feature>
<dbReference type="InterPro" id="IPR036612">
    <property type="entry name" value="KH_dom_type_1_sf"/>
</dbReference>
<dbReference type="GO" id="GO:0005886">
    <property type="term" value="C:plasma membrane"/>
    <property type="evidence" value="ECO:0007669"/>
    <property type="project" value="UniProtKB-UniRule"/>
</dbReference>
<dbReference type="SMART" id="SM00322">
    <property type="entry name" value="KH"/>
    <property type="match status" value="1"/>
</dbReference>
<evidence type="ECO:0000313" key="13">
    <source>
        <dbReference type="EMBL" id="HFC98664.1"/>
    </source>
</evidence>
<proteinExistence type="inferred from homology"/>
<evidence type="ECO:0000256" key="7">
    <source>
        <dbReference type="ARBA" id="ARBA00022989"/>
    </source>
</evidence>
<evidence type="ECO:0000256" key="5">
    <source>
        <dbReference type="ARBA" id="ARBA00022801"/>
    </source>
</evidence>
<dbReference type="CDD" id="cd22431">
    <property type="entry name" value="KH-I_RNaseY"/>
    <property type="match status" value="1"/>
</dbReference>
<evidence type="ECO:0000259" key="12">
    <source>
        <dbReference type="PROSITE" id="PS51831"/>
    </source>
</evidence>
<gene>
    <name evidence="9 13" type="primary">rny</name>
    <name evidence="13" type="ORF">ENJ40_09475</name>
</gene>
<dbReference type="FunFam" id="1.10.3210.10:FF:000022">
    <property type="entry name" value="Ribonuclease Y"/>
    <property type="match status" value="1"/>
</dbReference>
<keyword evidence="5 9" id="KW-0378">Hydrolase</keyword>
<dbReference type="PROSITE" id="PS50084">
    <property type="entry name" value="KH_TYPE_1"/>
    <property type="match status" value="1"/>
</dbReference>
<dbReference type="Gene3D" id="3.30.1370.10">
    <property type="entry name" value="K Homology domain, type 1"/>
    <property type="match status" value="1"/>
</dbReference>
<evidence type="ECO:0000256" key="8">
    <source>
        <dbReference type="ARBA" id="ARBA00023136"/>
    </source>
</evidence>
<comment type="caution">
    <text evidence="13">The sequence shown here is derived from an EMBL/GenBank/DDBJ whole genome shotgun (WGS) entry which is preliminary data.</text>
</comment>
<dbReference type="SMART" id="SM00471">
    <property type="entry name" value="HDc"/>
    <property type="match status" value="1"/>
</dbReference>
<dbReference type="Pfam" id="PF12072">
    <property type="entry name" value="RNase_Y_N"/>
    <property type="match status" value="1"/>
</dbReference>
<protein>
    <recommendedName>
        <fullName evidence="9 10">Ribonuclease Y</fullName>
        <shortName evidence="9">RNase Y</shortName>
        <ecNumber evidence="9 10">3.1.-.-</ecNumber>
    </recommendedName>
</protein>
<keyword evidence="7" id="KW-1133">Transmembrane helix</keyword>
<evidence type="ECO:0000256" key="9">
    <source>
        <dbReference type="HAMAP-Rule" id="MF_00335"/>
    </source>
</evidence>
<dbReference type="PANTHER" id="PTHR12826:SF15">
    <property type="entry name" value="RIBONUCLEASE Y"/>
    <property type="match status" value="1"/>
</dbReference>
<dbReference type="HAMAP" id="MF_00335">
    <property type="entry name" value="RNase_Y"/>
    <property type="match status" value="1"/>
</dbReference>
<dbReference type="CDD" id="cd00077">
    <property type="entry name" value="HDc"/>
    <property type="match status" value="1"/>
</dbReference>
<keyword evidence="6 9" id="KW-0694">RNA-binding</keyword>
<dbReference type="InterPro" id="IPR017705">
    <property type="entry name" value="Ribonuclease_Y"/>
</dbReference>
<evidence type="ECO:0000256" key="1">
    <source>
        <dbReference type="ARBA" id="ARBA00022475"/>
    </source>
</evidence>
<dbReference type="SUPFAM" id="SSF54791">
    <property type="entry name" value="Eukaryotic type KH-domain (KH-domain type I)"/>
    <property type="match status" value="1"/>
</dbReference>
<dbReference type="PROSITE" id="PS51831">
    <property type="entry name" value="HD"/>
    <property type="match status" value="1"/>
</dbReference>
<accession>A0A7C3GW73</accession>
<feature type="coiled-coil region" evidence="11">
    <location>
        <begin position="27"/>
        <end position="165"/>
    </location>
</feature>
<name>A0A7C3GW73_9BACT</name>
<reference evidence="13" key="1">
    <citation type="journal article" date="2020" name="mSystems">
        <title>Genome- and Community-Level Interaction Insights into Carbon Utilization and Element Cycling Functions of Hydrothermarchaeota in Hydrothermal Sediment.</title>
        <authorList>
            <person name="Zhou Z."/>
            <person name="Liu Y."/>
            <person name="Xu W."/>
            <person name="Pan J."/>
            <person name="Luo Z.H."/>
            <person name="Li M."/>
        </authorList>
    </citation>
    <scope>NUCLEOTIDE SEQUENCE [LARGE SCALE GENOMIC DNA]</scope>
    <source>
        <strain evidence="13">HyVt-483</strain>
    </source>
</reference>
<keyword evidence="2" id="KW-0812">Transmembrane</keyword>
<dbReference type="GO" id="GO:0004521">
    <property type="term" value="F:RNA endonuclease activity"/>
    <property type="evidence" value="ECO:0007669"/>
    <property type="project" value="UniProtKB-UniRule"/>
</dbReference>
<dbReference type="InterPro" id="IPR004088">
    <property type="entry name" value="KH_dom_type_1"/>
</dbReference>
<dbReference type="Proteomes" id="UP000886043">
    <property type="component" value="Unassembled WGS sequence"/>
</dbReference>
<dbReference type="Gene3D" id="1.10.3210.10">
    <property type="entry name" value="Hypothetical protein af1432"/>
    <property type="match status" value="1"/>
</dbReference>
<dbReference type="InterPro" id="IPR003607">
    <property type="entry name" value="HD/PDEase_dom"/>
</dbReference>
<dbReference type="InterPro" id="IPR004087">
    <property type="entry name" value="KH_dom"/>
</dbReference>
<dbReference type="PANTHER" id="PTHR12826">
    <property type="entry name" value="RIBONUCLEASE Y"/>
    <property type="match status" value="1"/>
</dbReference>
<dbReference type="Pfam" id="PF00013">
    <property type="entry name" value="KH_1"/>
    <property type="match status" value="1"/>
</dbReference>
<keyword evidence="3 9" id="KW-0540">Nuclease</keyword>
<evidence type="ECO:0000256" key="10">
    <source>
        <dbReference type="NCBIfam" id="TIGR03319"/>
    </source>
</evidence>
<dbReference type="GO" id="GO:0003723">
    <property type="term" value="F:RNA binding"/>
    <property type="evidence" value="ECO:0007669"/>
    <property type="project" value="UniProtKB-UniRule"/>
</dbReference>
<organism evidence="13">
    <name type="scientific">Thermosulfurimonas dismutans</name>
    <dbReference type="NCBI Taxonomy" id="999894"/>
    <lineage>
        <taxon>Bacteria</taxon>
        <taxon>Pseudomonadati</taxon>
        <taxon>Thermodesulfobacteriota</taxon>
        <taxon>Thermodesulfobacteria</taxon>
        <taxon>Thermodesulfobacteriales</taxon>
        <taxon>Thermodesulfobacteriaceae</taxon>
        <taxon>Thermosulfurimonas</taxon>
    </lineage>
</organism>